<proteinExistence type="predicted"/>
<comment type="caution">
    <text evidence="4">The sequence shown here is derived from an EMBL/GenBank/DDBJ whole genome shotgun (WGS) entry which is preliminary data.</text>
</comment>
<dbReference type="AlphaFoldDB" id="A0A4S4LVY5"/>
<dbReference type="GO" id="GO:0005085">
    <property type="term" value="F:guanyl-nucleotide exchange factor activity"/>
    <property type="evidence" value="ECO:0007669"/>
    <property type="project" value="UniProtKB-KW"/>
</dbReference>
<dbReference type="InterPro" id="IPR008937">
    <property type="entry name" value="Ras-like_GEF"/>
</dbReference>
<keyword evidence="1" id="KW-0344">Guanine-nucleotide releasing factor</keyword>
<evidence type="ECO:0000256" key="2">
    <source>
        <dbReference type="SAM" id="MobiDB-lite"/>
    </source>
</evidence>
<dbReference type="InterPro" id="IPR023578">
    <property type="entry name" value="Ras_GEF_dom_sf"/>
</dbReference>
<evidence type="ECO:0000256" key="1">
    <source>
        <dbReference type="PROSITE-ProRule" id="PRU00135"/>
    </source>
</evidence>
<feature type="domain" description="N-terminal Ras-GEF" evidence="3">
    <location>
        <begin position="347"/>
        <end position="472"/>
    </location>
</feature>
<evidence type="ECO:0000313" key="5">
    <source>
        <dbReference type="Proteomes" id="UP000308730"/>
    </source>
</evidence>
<feature type="compositionally biased region" description="Low complexity" evidence="2">
    <location>
        <begin position="260"/>
        <end position="273"/>
    </location>
</feature>
<keyword evidence="5" id="KW-1185">Reference proteome</keyword>
<dbReference type="EMBL" id="SGPM01000709">
    <property type="protein sequence ID" value="THH16724.1"/>
    <property type="molecule type" value="Genomic_DNA"/>
</dbReference>
<dbReference type="PANTHER" id="PTHR23113:SF348">
    <property type="entry name" value="GUANYL-NUCLEOTIDE EXCHANGE FACTOR RASGEF, PUTATIVE (AFU_ORTHOLOGUE AFUA_1G04700)-RELATED"/>
    <property type="match status" value="1"/>
</dbReference>
<feature type="compositionally biased region" description="Low complexity" evidence="2">
    <location>
        <begin position="508"/>
        <end position="522"/>
    </location>
</feature>
<protein>
    <recommendedName>
        <fullName evidence="3">N-terminal Ras-GEF domain-containing protein</fullName>
    </recommendedName>
</protein>
<dbReference type="Gene3D" id="1.10.840.10">
    <property type="entry name" value="Ras guanine-nucleotide exchange factors catalytic domain"/>
    <property type="match status" value="2"/>
</dbReference>
<dbReference type="PANTHER" id="PTHR23113">
    <property type="entry name" value="GUANINE NUCLEOTIDE EXCHANGE FACTOR"/>
    <property type="match status" value="1"/>
</dbReference>
<accession>A0A4S4LVY5</accession>
<dbReference type="Gene3D" id="3.40.50.300">
    <property type="entry name" value="P-loop containing nucleotide triphosphate hydrolases"/>
    <property type="match status" value="1"/>
</dbReference>
<organism evidence="4 5">
    <name type="scientific">Antrodiella citrinella</name>
    <dbReference type="NCBI Taxonomy" id="2447956"/>
    <lineage>
        <taxon>Eukaryota</taxon>
        <taxon>Fungi</taxon>
        <taxon>Dikarya</taxon>
        <taxon>Basidiomycota</taxon>
        <taxon>Agaricomycotina</taxon>
        <taxon>Agaricomycetes</taxon>
        <taxon>Polyporales</taxon>
        <taxon>Steccherinaceae</taxon>
        <taxon>Antrodiella</taxon>
    </lineage>
</organism>
<evidence type="ECO:0000259" key="3">
    <source>
        <dbReference type="PROSITE" id="PS50212"/>
    </source>
</evidence>
<dbReference type="Proteomes" id="UP000308730">
    <property type="component" value="Unassembled WGS sequence"/>
</dbReference>
<feature type="compositionally biased region" description="Polar residues" evidence="2">
    <location>
        <begin position="236"/>
        <end position="248"/>
    </location>
</feature>
<feature type="region of interest" description="Disordered" evidence="2">
    <location>
        <begin position="508"/>
        <end position="554"/>
    </location>
</feature>
<dbReference type="Gene3D" id="1.20.870.10">
    <property type="entry name" value="Son of sevenless (SoS) protein Chain: S domain 1"/>
    <property type="match status" value="1"/>
</dbReference>
<feature type="compositionally biased region" description="Polar residues" evidence="2">
    <location>
        <begin position="523"/>
        <end position="533"/>
    </location>
</feature>
<dbReference type="PROSITE" id="PS50212">
    <property type="entry name" value="RASGEF_NTER"/>
    <property type="match status" value="1"/>
</dbReference>
<feature type="region of interest" description="Disordered" evidence="2">
    <location>
        <begin position="719"/>
        <end position="739"/>
    </location>
</feature>
<evidence type="ECO:0000313" key="4">
    <source>
        <dbReference type="EMBL" id="THH16724.1"/>
    </source>
</evidence>
<dbReference type="InterPro" id="IPR000651">
    <property type="entry name" value="Ras-like_Gua-exchang_fac_N"/>
</dbReference>
<dbReference type="CDD" id="cd00882">
    <property type="entry name" value="Ras_like_GTPase"/>
    <property type="match status" value="1"/>
</dbReference>
<dbReference type="GO" id="GO:0007265">
    <property type="term" value="P:Ras protein signal transduction"/>
    <property type="evidence" value="ECO:0007669"/>
    <property type="project" value="TreeGrafter"/>
</dbReference>
<dbReference type="OrthoDB" id="28357at2759"/>
<dbReference type="SUPFAM" id="SSF52540">
    <property type="entry name" value="P-loop containing nucleoside triphosphate hydrolases"/>
    <property type="match status" value="1"/>
</dbReference>
<dbReference type="InterPro" id="IPR027417">
    <property type="entry name" value="P-loop_NTPase"/>
</dbReference>
<gene>
    <name evidence="4" type="ORF">EUX98_g9256</name>
</gene>
<dbReference type="SUPFAM" id="SSF48366">
    <property type="entry name" value="Ras GEF"/>
    <property type="match status" value="1"/>
</dbReference>
<feature type="compositionally biased region" description="Polar residues" evidence="2">
    <location>
        <begin position="541"/>
        <end position="551"/>
    </location>
</feature>
<dbReference type="GO" id="GO:0005886">
    <property type="term" value="C:plasma membrane"/>
    <property type="evidence" value="ECO:0007669"/>
    <property type="project" value="TreeGrafter"/>
</dbReference>
<reference evidence="4 5" key="1">
    <citation type="submission" date="2019-02" db="EMBL/GenBank/DDBJ databases">
        <title>Genome sequencing of the rare red list fungi Antrodiella citrinella (Flaviporus citrinellus).</title>
        <authorList>
            <person name="Buettner E."/>
            <person name="Kellner H."/>
        </authorList>
    </citation>
    <scope>NUCLEOTIDE SEQUENCE [LARGE SCALE GENOMIC DNA]</scope>
    <source>
        <strain evidence="4 5">DSM 108506</strain>
    </source>
</reference>
<name>A0A4S4LVY5_9APHY</name>
<feature type="region of interest" description="Disordered" evidence="2">
    <location>
        <begin position="209"/>
        <end position="281"/>
    </location>
</feature>
<sequence>MSVITCISPSKMRSELVIAIVGAPGTGRTTVIRKGLKAYGLSDVRMTSVPQSSERGGVFNYSYRVGRIVYDSDSFITLRVLEIDIASLDIIQIRASRVCTDGVPLVDGLVICYDASRESSFGRVADLIRAFAHLRLPSVVLACKSDLEKRVDPRGASSVLKSLSVDAHYDVGLVEVTTENAHGKEKIRMAFEWIFRTLLNPEALLTSRDDGNPQYNPASPAILASTPSPWDINRAESATPTASSSFFGSQPRLRLLSHVPPSSSDSTQSPTSPVRARSTNDLLSSWRDSDRDWDLSTNSGSVVISVNGTGSAASVQLPPYIPSEGLNLGSLDEVAEGSRAHVPSTKESRAPPWVGLQDLLNKLLFLAVSDDDTTFINHFLLTYRRFASPRSILLAMQKRMRALDEPSGDPMIACFAQMKICCLLDTWARMYANDFAVPGTAGALSALLKSILGKTYLLQYGSEFIAFMELLPTLGDADAAWAMKVEAPKYDSDDESSIDLLALSTESPMSSISPLPDSSSNSVTRSRTQSIATNRDRKSSLPLSHRSTMMGSPSPVHAPIIEAVSSKVILKNLQAICAGLDQYDPTDIAQEITRHEKDLFLLINPRNWMQHVLSQGKKDAGNDPIAVYNRVSNHIAHWEVHLSDLIRAHEGNPDFHDDDPEKIHWAKFSMMGRFIDVVTQCQKVCRDSKAFDFPDRPMVWKLLMFQDGQMLMNEELQRERTSMPDIDGDDPNHPSLPRTFTRNYPTDPKDSAILRRFFFW</sequence>
<dbReference type="Pfam" id="PF00618">
    <property type="entry name" value="RasGEF_N"/>
    <property type="match status" value="1"/>
</dbReference>
<dbReference type="InterPro" id="IPR036964">
    <property type="entry name" value="RASGEF_cat_dom_sf"/>
</dbReference>